<keyword evidence="1" id="KW-0732">Signal</keyword>
<comment type="caution">
    <text evidence="4">The sequence shown here is derived from an EMBL/GenBank/DDBJ whole genome shotgun (WGS) entry which is preliminary data.</text>
</comment>
<dbReference type="Proteomes" id="UP000013148">
    <property type="component" value="Unassembled WGS sequence"/>
</dbReference>
<dbReference type="AlphaFoldDB" id="N8Y121"/>
<evidence type="ECO:0008006" key="6">
    <source>
        <dbReference type="Google" id="ProtNLM"/>
    </source>
</evidence>
<name>N8Y121_ACIGI</name>
<dbReference type="InterPro" id="IPR013783">
    <property type="entry name" value="Ig-like_fold"/>
</dbReference>
<dbReference type="HOGENOM" id="CLU_018521_0_0_6"/>
<dbReference type="Pfam" id="PF17936">
    <property type="entry name" value="Big_6"/>
    <property type="match status" value="2"/>
</dbReference>
<dbReference type="RefSeq" id="WP_004822580.1">
    <property type="nucleotide sequence ID" value="NZ_KB849456.1"/>
</dbReference>
<evidence type="ECO:0000313" key="4">
    <source>
        <dbReference type="EMBL" id="ENV15004.1"/>
    </source>
</evidence>
<dbReference type="NCBIfam" id="TIGR02059">
    <property type="entry name" value="swm_rep_I"/>
    <property type="match status" value="1"/>
</dbReference>
<evidence type="ECO:0000259" key="3">
    <source>
        <dbReference type="Pfam" id="PF22783"/>
    </source>
</evidence>
<dbReference type="Pfam" id="PF13753">
    <property type="entry name" value="SWM_repeat"/>
    <property type="match status" value="1"/>
</dbReference>
<dbReference type="eggNOG" id="COG1345">
    <property type="taxonomic scope" value="Bacteria"/>
</dbReference>
<gene>
    <name evidence="4" type="ORF">F964_03726</name>
</gene>
<dbReference type="InterPro" id="IPR048051">
    <property type="entry name" value="BapA-like_prefix-like"/>
</dbReference>
<dbReference type="InterPro" id="IPR041498">
    <property type="entry name" value="Big_6"/>
</dbReference>
<reference evidence="4 5" key="1">
    <citation type="submission" date="2013-02" db="EMBL/GenBank/DDBJ databases">
        <title>The Genome Sequence of Acinetobacter guillouiae NIPH 991.</title>
        <authorList>
            <consortium name="The Broad Institute Genome Sequencing Platform"/>
            <consortium name="The Broad Institute Genome Sequencing Center for Infectious Disease"/>
            <person name="Cerqueira G."/>
            <person name="Feldgarden M."/>
            <person name="Courvalin P."/>
            <person name="Perichon B."/>
            <person name="Grillot-Courvalin C."/>
            <person name="Clermont D."/>
            <person name="Rocha E."/>
            <person name="Yoon E.-J."/>
            <person name="Nemec A."/>
            <person name="Walker B."/>
            <person name="Young S.K."/>
            <person name="Zeng Q."/>
            <person name="Gargeya S."/>
            <person name="Fitzgerald M."/>
            <person name="Haas B."/>
            <person name="Abouelleil A."/>
            <person name="Alvarado L."/>
            <person name="Arachchi H.M."/>
            <person name="Berlin A.M."/>
            <person name="Chapman S.B."/>
            <person name="Dewar J."/>
            <person name="Goldberg J."/>
            <person name="Griggs A."/>
            <person name="Gujja S."/>
            <person name="Hansen M."/>
            <person name="Howarth C."/>
            <person name="Imamovic A."/>
            <person name="Larimer J."/>
            <person name="McCowan C."/>
            <person name="Murphy C."/>
            <person name="Neiman D."/>
            <person name="Pearson M."/>
            <person name="Priest M."/>
            <person name="Roberts A."/>
            <person name="Saif S."/>
            <person name="Shea T."/>
            <person name="Sisk P."/>
            <person name="Sykes S."/>
            <person name="Wortman J."/>
            <person name="Nusbaum C."/>
            <person name="Birren B."/>
        </authorList>
    </citation>
    <scope>NUCLEOTIDE SEQUENCE [LARGE SCALE GENOMIC DNA]</scope>
    <source>
        <strain evidence="4 5">NIPH 991</strain>
    </source>
</reference>
<feature type="domain" description="Bacterial Ig" evidence="2">
    <location>
        <begin position="237"/>
        <end position="306"/>
    </location>
</feature>
<dbReference type="InterPro" id="IPR014755">
    <property type="entry name" value="Cu-Rt/internalin_Ig-like"/>
</dbReference>
<dbReference type="eggNOG" id="COG3170">
    <property type="taxonomic scope" value="Bacteria"/>
</dbReference>
<sequence>MKNITIYEKGTAKVLTQDLVNKHYSVYKVNLDSAEIAKIVKVNNNLEVYLKNGEKVVIDDFFIGEKPKDFTIETSDGKHYLLNFLEFDATGTVTKIDYLGITDFQEFLVGHHAAVPAWAWVAGAAGLIGIAAAAGSGGGGSSHSGGGDKTGPKLSYDILDNQKIKITTDEASKITIVDASGKTIGSGQLNQAGALEINLTRPLVDNEKITITATDNAGNKTTETINVGDVTKPEVEINIIDNDTIQVTSNEPGSKVIIKNEAGQIIAEGVIGPDGKLIVDLNSPLIDGSKIIVDVIDAAGNQTEKVITVGDVTPPIISTTIQDATHIQVTSNEAGQVKITDGQGNVIGTGTITGNNTVDNIQLTRPLTDGETIKVTVTDGAGNPKTVEITAGDVTAPVITTTIQDATHVEVTSNETGQVKITDGHGNVIGTGTITGNNTVDNVQLTRPLTDGETITVTVTDGAGNPKTVEITAGDVTNPQFQSAHVDSSGTQLTLTYSEALDSTNLPPSSSFSVNVGGQLVNVTGISVNGNVVILTLGTPVTAGQTVTVGYTDPTTGNDPNAIQDIAGNDAATLPPTAVDNGSTVPGGDTTAPTFVSATLDTAGTSLTLTYSEALDGTN</sequence>
<evidence type="ECO:0000259" key="2">
    <source>
        <dbReference type="Pfam" id="PF17936"/>
    </source>
</evidence>
<dbReference type="Pfam" id="PF22783">
    <property type="entry name" value="BapA_N"/>
    <property type="match status" value="1"/>
</dbReference>
<feature type="domain" description="Bacterial Ig" evidence="2">
    <location>
        <begin position="167"/>
        <end position="223"/>
    </location>
</feature>
<feature type="non-terminal residue" evidence="4">
    <location>
        <position position="619"/>
    </location>
</feature>
<dbReference type="InterPro" id="IPR028059">
    <property type="entry name" value="SWM_rpt"/>
</dbReference>
<evidence type="ECO:0000256" key="1">
    <source>
        <dbReference type="ARBA" id="ARBA00022729"/>
    </source>
</evidence>
<evidence type="ECO:0000313" key="5">
    <source>
        <dbReference type="Proteomes" id="UP000013148"/>
    </source>
</evidence>
<organism evidence="4 5">
    <name type="scientific">Acinetobacter guillouiae NIPH 991</name>
    <dbReference type="NCBI Taxonomy" id="1217656"/>
    <lineage>
        <taxon>Bacteria</taxon>
        <taxon>Pseudomonadati</taxon>
        <taxon>Pseudomonadota</taxon>
        <taxon>Gammaproteobacteria</taxon>
        <taxon>Moraxellales</taxon>
        <taxon>Moraxellaceae</taxon>
        <taxon>Acinetobacter</taxon>
    </lineage>
</organism>
<dbReference type="EMBL" id="APPJ01000014">
    <property type="protein sequence ID" value="ENV15004.1"/>
    <property type="molecule type" value="Genomic_DNA"/>
</dbReference>
<proteinExistence type="predicted"/>
<feature type="domain" description="Biofilm-associated protein BapA-like prefix-like" evidence="3">
    <location>
        <begin position="1"/>
        <end position="121"/>
    </location>
</feature>
<dbReference type="Gene3D" id="2.60.40.10">
    <property type="entry name" value="Immunoglobulins"/>
    <property type="match status" value="2"/>
</dbReference>
<accession>N8Y121</accession>
<keyword evidence="5" id="KW-1185">Reference proteome</keyword>
<dbReference type="InterPro" id="IPR011801">
    <property type="entry name" value="Swm_rep_I_cyn"/>
</dbReference>
<dbReference type="Gene3D" id="2.60.40.1220">
    <property type="match status" value="1"/>
</dbReference>
<protein>
    <recommendedName>
        <fullName evidence="6">Bacterial Ig domain-containing protein</fullName>
    </recommendedName>
</protein>